<feature type="coiled-coil region" evidence="1">
    <location>
        <begin position="20"/>
        <end position="47"/>
    </location>
</feature>
<proteinExistence type="predicted"/>
<dbReference type="EMBL" id="SORZ01000002">
    <property type="protein sequence ID" value="TPW34371.1"/>
    <property type="molecule type" value="Genomic_DNA"/>
</dbReference>
<protein>
    <submittedName>
        <fullName evidence="2">Uncharacterized protein</fullName>
    </submittedName>
</protein>
<comment type="caution">
    <text evidence="2">The sequence shown here is derived from an EMBL/GenBank/DDBJ whole genome shotgun (WGS) entry which is preliminary data.</text>
</comment>
<gene>
    <name evidence="2" type="ORF">E3202_07740</name>
</gene>
<dbReference type="Proteomes" id="UP000315037">
    <property type="component" value="Unassembled WGS sequence"/>
</dbReference>
<evidence type="ECO:0000256" key="1">
    <source>
        <dbReference type="SAM" id="Coils"/>
    </source>
</evidence>
<evidence type="ECO:0000313" key="2">
    <source>
        <dbReference type="EMBL" id="TPW34371.1"/>
    </source>
</evidence>
<sequence length="116" mass="12783">MSAGKPPSPAELSPELPSELLEIEQLYVELAEAEAKAEAQLVGAEEALLAAQHKASHPAASDEMVEAFGRWLPQGRREIVAARKALEKATLEKDMFRRYYLARQPVCAPQRDSARV</sequence>
<evidence type="ECO:0000313" key="3">
    <source>
        <dbReference type="Proteomes" id="UP000315037"/>
    </source>
</evidence>
<organism evidence="2 3">
    <name type="scientific">Oecophyllibacter saccharovorans</name>
    <dbReference type="NCBI Taxonomy" id="2558360"/>
    <lineage>
        <taxon>Bacteria</taxon>
        <taxon>Pseudomonadati</taxon>
        <taxon>Pseudomonadota</taxon>
        <taxon>Alphaproteobacteria</taxon>
        <taxon>Acetobacterales</taxon>
        <taxon>Acetobacteraceae</taxon>
        <taxon>Oecophyllibacter</taxon>
    </lineage>
</organism>
<keyword evidence="3" id="KW-1185">Reference proteome</keyword>
<dbReference type="AlphaFoldDB" id="A0A506UM04"/>
<dbReference type="RefSeq" id="WP_165600959.1">
    <property type="nucleotide sequence ID" value="NZ_SORZ01000002.1"/>
</dbReference>
<keyword evidence="1" id="KW-0175">Coiled coil</keyword>
<reference evidence="2 3" key="1">
    <citation type="submission" date="2019-03" db="EMBL/GenBank/DDBJ databases">
        <title>The complete genome sequence of Neokomagataea sp. Jb2 NBRC113641.</title>
        <authorList>
            <person name="Chua K.-O."/>
            <person name="Chan K.-G."/>
            <person name="See-Too W.-S."/>
        </authorList>
    </citation>
    <scope>NUCLEOTIDE SEQUENCE [LARGE SCALE GENOMIC DNA]</scope>
    <source>
        <strain evidence="2 3">Jb2</strain>
    </source>
</reference>
<name>A0A506UM04_9PROT</name>
<accession>A0A506UM04</accession>